<dbReference type="InterPro" id="IPR046668">
    <property type="entry name" value="DUF6538"/>
</dbReference>
<gene>
    <name evidence="7" type="ORF">BAE39_09745</name>
</gene>
<evidence type="ECO:0000256" key="2">
    <source>
        <dbReference type="ARBA" id="ARBA00022908"/>
    </source>
</evidence>
<dbReference type="Gene3D" id="1.10.443.10">
    <property type="entry name" value="Intergrase catalytic core"/>
    <property type="match status" value="1"/>
</dbReference>
<dbReference type="PANTHER" id="PTHR30349:SF41">
    <property type="entry name" value="INTEGRASE_RECOMBINASE PROTEIN MJ0367-RELATED"/>
    <property type="match status" value="1"/>
</dbReference>
<dbReference type="InterPro" id="IPR002104">
    <property type="entry name" value="Integrase_catalytic"/>
</dbReference>
<keyword evidence="3" id="KW-0238">DNA-binding</keyword>
<protein>
    <recommendedName>
        <fullName evidence="6">Tyr recombinase domain-containing protein</fullName>
    </recommendedName>
</protein>
<name>A0A1A5JVK0_RHILI</name>
<evidence type="ECO:0000259" key="6">
    <source>
        <dbReference type="PROSITE" id="PS51898"/>
    </source>
</evidence>
<evidence type="ECO:0000256" key="1">
    <source>
        <dbReference type="ARBA" id="ARBA00008857"/>
    </source>
</evidence>
<comment type="caution">
    <text evidence="7">The sequence shown here is derived from an EMBL/GenBank/DDBJ whole genome shotgun (WGS) entry which is preliminary data.</text>
</comment>
<evidence type="ECO:0000256" key="4">
    <source>
        <dbReference type="ARBA" id="ARBA00023172"/>
    </source>
</evidence>
<dbReference type="InterPro" id="IPR013762">
    <property type="entry name" value="Integrase-like_cat_sf"/>
</dbReference>
<dbReference type="Pfam" id="PF20172">
    <property type="entry name" value="DUF6538"/>
    <property type="match status" value="1"/>
</dbReference>
<reference evidence="8" key="1">
    <citation type="submission" date="2016-06" db="EMBL/GenBank/DDBJ databases">
        <title>NZP2037 Pacbio-Illumina hybrid assembly.</title>
        <authorList>
            <person name="Ramsay J.P."/>
        </authorList>
    </citation>
    <scope>NUCLEOTIDE SEQUENCE [LARGE SCALE GENOMIC DNA]</scope>
    <source>
        <strain evidence="8">R7ANS::ICEMlSym2042</strain>
    </source>
</reference>
<dbReference type="Pfam" id="PF00589">
    <property type="entry name" value="Phage_integrase"/>
    <property type="match status" value="1"/>
</dbReference>
<evidence type="ECO:0000256" key="5">
    <source>
        <dbReference type="SAM" id="MobiDB-lite"/>
    </source>
</evidence>
<feature type="region of interest" description="Disordered" evidence="5">
    <location>
        <begin position="263"/>
        <end position="286"/>
    </location>
</feature>
<keyword evidence="2" id="KW-0229">DNA integration</keyword>
<feature type="compositionally biased region" description="Basic and acidic residues" evidence="5">
    <location>
        <begin position="273"/>
        <end position="286"/>
    </location>
</feature>
<organism evidence="7 8">
    <name type="scientific">Rhizobium loti</name>
    <name type="common">Mesorhizobium loti</name>
    <dbReference type="NCBI Taxonomy" id="381"/>
    <lineage>
        <taxon>Bacteria</taxon>
        <taxon>Pseudomonadati</taxon>
        <taxon>Pseudomonadota</taxon>
        <taxon>Alphaproteobacteria</taxon>
        <taxon>Hyphomicrobiales</taxon>
        <taxon>Phyllobacteriaceae</taxon>
        <taxon>Mesorhizobium</taxon>
    </lineage>
</organism>
<dbReference type="PROSITE" id="PS51898">
    <property type="entry name" value="TYR_RECOMBINASE"/>
    <property type="match status" value="1"/>
</dbReference>
<dbReference type="GO" id="GO:0015074">
    <property type="term" value="P:DNA integration"/>
    <property type="evidence" value="ECO:0007669"/>
    <property type="project" value="UniProtKB-KW"/>
</dbReference>
<comment type="similarity">
    <text evidence="1">Belongs to the 'phage' integrase family.</text>
</comment>
<evidence type="ECO:0000313" key="7">
    <source>
        <dbReference type="EMBL" id="OBP83707.1"/>
    </source>
</evidence>
<keyword evidence="4" id="KW-0233">DNA recombination</keyword>
<dbReference type="InterPro" id="IPR050090">
    <property type="entry name" value="Tyrosine_recombinase_XerCD"/>
</dbReference>
<accession>A0A1A5JVK0</accession>
<feature type="domain" description="Tyr recombinase" evidence="6">
    <location>
        <begin position="281"/>
        <end position="477"/>
    </location>
</feature>
<dbReference type="GO" id="GO:0006310">
    <property type="term" value="P:DNA recombination"/>
    <property type="evidence" value="ECO:0007669"/>
    <property type="project" value="UniProtKB-KW"/>
</dbReference>
<dbReference type="Proteomes" id="UP000093748">
    <property type="component" value="Unassembled WGS sequence"/>
</dbReference>
<dbReference type="GO" id="GO:0003677">
    <property type="term" value="F:DNA binding"/>
    <property type="evidence" value="ECO:0007669"/>
    <property type="project" value="UniProtKB-KW"/>
</dbReference>
<dbReference type="AlphaFoldDB" id="A0A1A5JVK0"/>
<dbReference type="SUPFAM" id="SSF56349">
    <property type="entry name" value="DNA breaking-rejoining enzymes"/>
    <property type="match status" value="1"/>
</dbReference>
<evidence type="ECO:0000313" key="8">
    <source>
        <dbReference type="Proteomes" id="UP000093748"/>
    </source>
</evidence>
<dbReference type="EMBL" id="LZTJ01000001">
    <property type="protein sequence ID" value="OBP83707.1"/>
    <property type="molecule type" value="Genomic_DNA"/>
</dbReference>
<feature type="region of interest" description="Disordered" evidence="5">
    <location>
        <begin position="1"/>
        <end position="20"/>
    </location>
</feature>
<dbReference type="PANTHER" id="PTHR30349">
    <property type="entry name" value="PHAGE INTEGRASE-RELATED"/>
    <property type="match status" value="1"/>
</dbReference>
<evidence type="ECO:0000256" key="3">
    <source>
        <dbReference type="ARBA" id="ARBA00023125"/>
    </source>
</evidence>
<proteinExistence type="inferred from homology"/>
<dbReference type="InterPro" id="IPR011010">
    <property type="entry name" value="DNA_brk_join_enz"/>
</dbReference>
<sequence length="487" mass="54370">MRSISDWNAGGESGTLSSKDMNALQPLTSGLIGLTCGAPAWGTGAKMANQRQYLEWHGQQWRVRVKVPARVRDLIGRGKLTHPLHTADLKDADARKWPIVSRLKGIIAAAEKVLATNDPVEAEALRHRLSMDDEGTQYAIRLRAHELEGSKGLDTAKAFFALASGQVTPLDHHASEFLKHQAYRLKSEGDFRRVLGWLGDWLRDSRLPVALEAVRRVEAGNFISESLVVGRGRQKATAYLGFIKQYWVWLLSKGHLVGENPWAGQSLPSAPRQRREAEPDKGKRPFADNEVATLLAGDAGPLLNDLMPVGALSGMRIEEICQLHVSDCRDEMFSVWAGKTDNARRTVPIHTGLKEIVKRRTVGKKDSDYLFEDLPPIPKSRETRSDPAAKQFTRYRRKAGVDERPNDKAKSNVDFHSFRRWFIRKARDAKLAGAEGFDEWTITWVVGHTDSERAKSLDLSQHGYAGQDPEKAKRALVEAVKLPRSSS</sequence>